<keyword evidence="7" id="KW-1185">Reference proteome</keyword>
<dbReference type="PANTHER" id="PTHR30537">
    <property type="entry name" value="HTH-TYPE TRANSCRIPTIONAL REGULATOR"/>
    <property type="match status" value="1"/>
</dbReference>
<evidence type="ECO:0000256" key="3">
    <source>
        <dbReference type="ARBA" id="ARBA00023125"/>
    </source>
</evidence>
<evidence type="ECO:0000259" key="5">
    <source>
        <dbReference type="PROSITE" id="PS50931"/>
    </source>
</evidence>
<dbReference type="Pfam" id="PF00126">
    <property type="entry name" value="HTH_1"/>
    <property type="match status" value="1"/>
</dbReference>
<dbReference type="InterPro" id="IPR058163">
    <property type="entry name" value="LysR-type_TF_proteobact-type"/>
</dbReference>
<keyword evidence="3" id="KW-0238">DNA-binding</keyword>
<evidence type="ECO:0000313" key="6">
    <source>
        <dbReference type="EMBL" id="MBL3675550.1"/>
    </source>
</evidence>
<dbReference type="Gene3D" id="3.40.190.10">
    <property type="entry name" value="Periplasmic binding protein-like II"/>
    <property type="match status" value="2"/>
</dbReference>
<dbReference type="PRINTS" id="PR00039">
    <property type="entry name" value="HTHLYSR"/>
</dbReference>
<evidence type="ECO:0000256" key="1">
    <source>
        <dbReference type="ARBA" id="ARBA00009437"/>
    </source>
</evidence>
<sequence>MLNALPPLNPLKAFETAARLGSLTLAAEEMNVSQVAVSRQVKVLEDYLGVALFRRLHRGIELTREGRELFEGIAIPFQQLGNATRRVSRRGRRDLLSIQSYTTFSQRWLIPRLGQFHDAHPRIEVRLSSSTEPVDFDTQNLDAAIRSGDGAWPGLHSERLVDIDLIPVCSPGLIASAKLDRLDDLSKVRLLHSMARPNDWAAWIAASGAKVDPGPGLRFENSALAYEAASLDIGVAIGVKVFVQRQLQVGSMVAPFDTTCRTGEGYFLTWPTNTKVSVPLMKFLTWMREQIACEGPAPATSIMADNR</sequence>
<evidence type="ECO:0000256" key="4">
    <source>
        <dbReference type="ARBA" id="ARBA00023163"/>
    </source>
</evidence>
<dbReference type="InterPro" id="IPR005119">
    <property type="entry name" value="LysR_subst-bd"/>
</dbReference>
<comment type="similarity">
    <text evidence="1">Belongs to the LysR transcriptional regulatory family.</text>
</comment>
<dbReference type="SUPFAM" id="SSF53850">
    <property type="entry name" value="Periplasmic binding protein-like II"/>
    <property type="match status" value="1"/>
</dbReference>
<dbReference type="SUPFAM" id="SSF46785">
    <property type="entry name" value="Winged helix' DNA-binding domain"/>
    <property type="match status" value="1"/>
</dbReference>
<feature type="domain" description="HTH lysR-type" evidence="5">
    <location>
        <begin position="6"/>
        <end position="63"/>
    </location>
</feature>
<dbReference type="CDD" id="cd08432">
    <property type="entry name" value="PBP2_GcdR_TrpI_HvrB_AmpR_like"/>
    <property type="match status" value="1"/>
</dbReference>
<accession>A0ABS1SBD2</accession>
<protein>
    <submittedName>
        <fullName evidence="6">LysR family transcriptional regulator</fullName>
    </submittedName>
</protein>
<dbReference type="InterPro" id="IPR036388">
    <property type="entry name" value="WH-like_DNA-bd_sf"/>
</dbReference>
<gene>
    <name evidence="6" type="ORF">JL111_18935</name>
</gene>
<organism evidence="6 7">
    <name type="scientific">Paracoccus aerius</name>
    <dbReference type="NCBI Taxonomy" id="1915382"/>
    <lineage>
        <taxon>Bacteria</taxon>
        <taxon>Pseudomonadati</taxon>
        <taxon>Pseudomonadota</taxon>
        <taxon>Alphaproteobacteria</taxon>
        <taxon>Rhodobacterales</taxon>
        <taxon>Paracoccaceae</taxon>
        <taxon>Paracoccus</taxon>
    </lineage>
</organism>
<dbReference type="PROSITE" id="PS50931">
    <property type="entry name" value="HTH_LYSR"/>
    <property type="match status" value="1"/>
</dbReference>
<evidence type="ECO:0000256" key="2">
    <source>
        <dbReference type="ARBA" id="ARBA00023015"/>
    </source>
</evidence>
<dbReference type="Pfam" id="PF03466">
    <property type="entry name" value="LysR_substrate"/>
    <property type="match status" value="1"/>
</dbReference>
<keyword evidence="4" id="KW-0804">Transcription</keyword>
<comment type="caution">
    <text evidence="6">The sequence shown here is derived from an EMBL/GenBank/DDBJ whole genome shotgun (WGS) entry which is preliminary data.</text>
</comment>
<evidence type="ECO:0000313" key="7">
    <source>
        <dbReference type="Proteomes" id="UP000644749"/>
    </source>
</evidence>
<dbReference type="Proteomes" id="UP000644749">
    <property type="component" value="Unassembled WGS sequence"/>
</dbReference>
<dbReference type="Gene3D" id="1.10.10.10">
    <property type="entry name" value="Winged helix-like DNA-binding domain superfamily/Winged helix DNA-binding domain"/>
    <property type="match status" value="1"/>
</dbReference>
<proteinExistence type="inferred from homology"/>
<keyword evidence="2" id="KW-0805">Transcription regulation</keyword>
<reference evidence="6 7" key="1">
    <citation type="submission" date="2021-01" db="EMBL/GenBank/DDBJ databases">
        <title>011410 draft genome.</title>
        <authorList>
            <person name="Lang L."/>
        </authorList>
    </citation>
    <scope>NUCLEOTIDE SEQUENCE [LARGE SCALE GENOMIC DNA]</scope>
    <source>
        <strain evidence="6 7">KCTC 42845</strain>
    </source>
</reference>
<dbReference type="EMBL" id="JAESHT010000030">
    <property type="protein sequence ID" value="MBL3675550.1"/>
    <property type="molecule type" value="Genomic_DNA"/>
</dbReference>
<dbReference type="PANTHER" id="PTHR30537:SF74">
    <property type="entry name" value="HTH-TYPE TRANSCRIPTIONAL REGULATOR TRPI"/>
    <property type="match status" value="1"/>
</dbReference>
<name>A0ABS1SBD2_9RHOB</name>
<dbReference type="RefSeq" id="WP_191312894.1">
    <property type="nucleotide sequence ID" value="NZ_BNCL01000034.1"/>
</dbReference>
<dbReference type="InterPro" id="IPR000847">
    <property type="entry name" value="LysR_HTH_N"/>
</dbReference>
<dbReference type="InterPro" id="IPR036390">
    <property type="entry name" value="WH_DNA-bd_sf"/>
</dbReference>